<keyword evidence="3" id="KW-1185">Reference proteome</keyword>
<dbReference type="GO" id="GO:0003995">
    <property type="term" value="F:acyl-CoA dehydrogenase activity"/>
    <property type="evidence" value="ECO:0007669"/>
    <property type="project" value="InterPro"/>
</dbReference>
<dbReference type="Proteomes" id="UP001061282">
    <property type="component" value="Unassembled WGS sequence"/>
</dbReference>
<dbReference type="InterPro" id="IPR008670">
    <property type="entry name" value="CoA_reduct_LuxC"/>
</dbReference>
<dbReference type="AlphaFoldDB" id="A0A9J6QL61"/>
<dbReference type="RefSeq" id="WP_271268616.1">
    <property type="nucleotide sequence ID" value="NZ_JAMGZJ010000077.1"/>
</dbReference>
<dbReference type="GO" id="GO:0008218">
    <property type="term" value="P:bioluminescence"/>
    <property type="evidence" value="ECO:0007669"/>
    <property type="project" value="InterPro"/>
</dbReference>
<evidence type="ECO:0000313" key="2">
    <source>
        <dbReference type="EMBL" id="MCU6670070.1"/>
    </source>
</evidence>
<evidence type="ECO:0000313" key="3">
    <source>
        <dbReference type="Proteomes" id="UP001061282"/>
    </source>
</evidence>
<evidence type="ECO:0000256" key="1">
    <source>
        <dbReference type="ARBA" id="ARBA00022857"/>
    </source>
</evidence>
<dbReference type="EMBL" id="JAMGZJ010000077">
    <property type="protein sequence ID" value="MCU6670070.1"/>
    <property type="molecule type" value="Genomic_DNA"/>
</dbReference>
<reference evidence="2" key="1">
    <citation type="submission" date="2022-05" db="EMBL/GenBank/DDBJ databases">
        <title>Description of a novel species of Leclercia; Leclercia tamurae and the Proposal for a Novel Genus Silvania gen. nov. Containing Two Novel Species Silvania hatchlandensis sp. nov. and Silvania confinis sp. nov. Isolated from the Rhizosphere of Oak.</title>
        <authorList>
            <person name="Maddock D.W."/>
            <person name="Brady C.L."/>
            <person name="Denman S."/>
            <person name="Arnold D."/>
        </authorList>
    </citation>
    <scope>NUCLEOTIDE SEQUENCE</scope>
    <source>
        <strain evidence="2">H4N4</strain>
    </source>
</reference>
<name>A0A9J6QL61_9ENTR</name>
<keyword evidence="1" id="KW-0521">NADP</keyword>
<protein>
    <submittedName>
        <fullName evidence="2">Acyl-CoA reductase</fullName>
    </submittedName>
</protein>
<proteinExistence type="predicted"/>
<gene>
    <name evidence="2" type="ORF">M8013_15095</name>
</gene>
<organism evidence="2 3">
    <name type="scientific">Silvania confinis</name>
    <dbReference type="NCBI Taxonomy" id="2926470"/>
    <lineage>
        <taxon>Bacteria</taxon>
        <taxon>Pseudomonadati</taxon>
        <taxon>Pseudomonadota</taxon>
        <taxon>Gammaproteobacteria</taxon>
        <taxon>Enterobacterales</taxon>
        <taxon>Enterobacteriaceae</taxon>
        <taxon>Silvania</taxon>
    </lineage>
</organism>
<comment type="caution">
    <text evidence="2">The sequence shown here is derived from an EMBL/GenBank/DDBJ whole genome shotgun (WGS) entry which is preliminary data.</text>
</comment>
<sequence>MRQNIEQLRYRVGDAGVMQKMHVVKPRVPFDPEVMGFLQTLSKKLLAFPAARAYSDIISLGFWCRKASLEQLKKTHSTNDFLLGRGVAFHIAPSNVAVNFAYSLIAGLLTGNANIVRLPSRSFAQVDIICQLINLALDEHDVIRDFICLVEYGHEREINNALSAMCQSRLIWGGDQTISLMRQIPLTPGAIDIAFADRYSLAIIDADFYLTAVNKQRIAEDFFNDTLLTNQKACTSPKLVVWLGENKELARKVFWQHFEEWLRRKPAPEATSVINALVAYCQRVAEDPMLKYVPSATRHIFRVEVKNVTQEMLGNHQGDGLFYEWSVDKIDEILPVCGEKCQTFATLGVSNNVVEQFILRHAPKGIDRVVAVGQTMNFSLHWDGYDLLKTLTRTLSL</sequence>
<dbReference type="SUPFAM" id="SSF53720">
    <property type="entry name" value="ALDH-like"/>
    <property type="match status" value="1"/>
</dbReference>
<accession>A0A9J6QL61</accession>
<dbReference type="InterPro" id="IPR016161">
    <property type="entry name" value="Ald_DH/histidinol_DH"/>
</dbReference>
<dbReference type="Pfam" id="PF05893">
    <property type="entry name" value="LuxC"/>
    <property type="match status" value="1"/>
</dbReference>